<keyword evidence="15" id="KW-1133">Transmembrane helix</keyword>
<dbReference type="OrthoDB" id="1413014at2759"/>
<evidence type="ECO:0000256" key="11">
    <source>
        <dbReference type="ARBA" id="ARBA00022840"/>
    </source>
</evidence>
<dbReference type="FunFam" id="1.20.58.760:FF:000002">
    <property type="entry name" value="ATP-dependent zinc metalloprotease FtsH"/>
    <property type="match status" value="1"/>
</dbReference>
<evidence type="ECO:0000313" key="17">
    <source>
        <dbReference type="EMBL" id="KOF68184.1"/>
    </source>
</evidence>
<dbReference type="GO" id="GO:0004222">
    <property type="term" value="F:metalloendopeptidase activity"/>
    <property type="evidence" value="ECO:0007669"/>
    <property type="project" value="InterPro"/>
</dbReference>
<dbReference type="Pfam" id="PF01434">
    <property type="entry name" value="Peptidase_M41"/>
    <property type="match status" value="1"/>
</dbReference>
<dbReference type="GO" id="GO:0005524">
    <property type="term" value="F:ATP binding"/>
    <property type="evidence" value="ECO:0007669"/>
    <property type="project" value="UniProtKB-KW"/>
</dbReference>
<keyword evidence="6" id="KW-0645">Protease</keyword>
<keyword evidence="12" id="KW-0482">Metalloprotease</keyword>
<dbReference type="InterPro" id="IPR000642">
    <property type="entry name" value="Peptidase_M41"/>
</dbReference>
<dbReference type="OMA" id="LHPYARQ"/>
<dbReference type="GO" id="GO:0016887">
    <property type="term" value="F:ATP hydrolysis activity"/>
    <property type="evidence" value="ECO:0007669"/>
    <property type="project" value="InterPro"/>
</dbReference>
<evidence type="ECO:0000256" key="15">
    <source>
        <dbReference type="SAM" id="Phobius"/>
    </source>
</evidence>
<keyword evidence="9" id="KW-0378">Hydrolase</keyword>
<evidence type="ECO:0000256" key="14">
    <source>
        <dbReference type="ARBA" id="ARBA00023136"/>
    </source>
</evidence>
<dbReference type="PROSITE" id="PS00674">
    <property type="entry name" value="AAA"/>
    <property type="match status" value="1"/>
</dbReference>
<evidence type="ECO:0000256" key="1">
    <source>
        <dbReference type="ARBA" id="ARBA00001947"/>
    </source>
</evidence>
<evidence type="ECO:0000256" key="8">
    <source>
        <dbReference type="ARBA" id="ARBA00022741"/>
    </source>
</evidence>
<evidence type="ECO:0000256" key="13">
    <source>
        <dbReference type="ARBA" id="ARBA00023128"/>
    </source>
</evidence>
<comment type="similarity">
    <text evidence="4">In the C-terminal section; belongs to the peptidase M41 family.</text>
</comment>
<dbReference type="GO" id="GO:0006515">
    <property type="term" value="P:protein quality control for misfolded or incompletely synthesized proteins"/>
    <property type="evidence" value="ECO:0007669"/>
    <property type="project" value="TreeGrafter"/>
</dbReference>
<dbReference type="Gene3D" id="1.10.8.60">
    <property type="match status" value="1"/>
</dbReference>
<evidence type="ECO:0000256" key="5">
    <source>
        <dbReference type="ARBA" id="ARBA00010550"/>
    </source>
</evidence>
<dbReference type="SMART" id="SM00382">
    <property type="entry name" value="AAA"/>
    <property type="match status" value="1"/>
</dbReference>
<dbReference type="InterPro" id="IPR003959">
    <property type="entry name" value="ATPase_AAA_core"/>
</dbReference>
<keyword evidence="15" id="KW-0812">Transmembrane</keyword>
<comment type="similarity">
    <text evidence="5">In the N-terminal section; belongs to the AAA ATPase family.</text>
</comment>
<dbReference type="PANTHER" id="PTHR23076">
    <property type="entry name" value="METALLOPROTEASE M41 FTSH"/>
    <property type="match status" value="1"/>
</dbReference>
<keyword evidence="11" id="KW-0067">ATP-binding</keyword>
<evidence type="ECO:0000256" key="2">
    <source>
        <dbReference type="ARBA" id="ARBA00004173"/>
    </source>
</evidence>
<feature type="transmembrane region" description="Helical" evidence="15">
    <location>
        <begin position="263"/>
        <end position="288"/>
    </location>
</feature>
<dbReference type="Gene3D" id="1.20.58.760">
    <property type="entry name" value="Peptidase M41"/>
    <property type="match status" value="1"/>
</dbReference>
<dbReference type="NCBIfam" id="TIGR01241">
    <property type="entry name" value="FtsH_fam"/>
    <property type="match status" value="1"/>
</dbReference>
<dbReference type="InterPro" id="IPR005936">
    <property type="entry name" value="FtsH"/>
</dbReference>
<dbReference type="HAMAP" id="MF_01458">
    <property type="entry name" value="FtsH"/>
    <property type="match status" value="1"/>
</dbReference>
<dbReference type="Gene3D" id="3.40.50.300">
    <property type="entry name" value="P-loop containing nucleotide triphosphate hydrolases"/>
    <property type="match status" value="1"/>
</dbReference>
<comment type="cofactor">
    <cofactor evidence="1">
        <name>Zn(2+)</name>
        <dbReference type="ChEBI" id="CHEBI:29105"/>
    </cofactor>
</comment>
<dbReference type="KEGG" id="obi:106881149"/>
<dbReference type="InterPro" id="IPR041569">
    <property type="entry name" value="AAA_lid_3"/>
</dbReference>
<sequence length="759" mass="83957">MFSHNAILPQVTTALSQLATFSSSVRPAVHSFLVSKYYKTLVSKSSSTSKSEDKAAAVLDQQAINKAEPEKPSLKNHGFKDIPADITLADLTPVLGSLATYNCKQGKVNEPLKWLETCISAQTFFENKSGFPENQLNLNNGGPAVLSKQTFNQFIKKELKGLFTYQPIRGFKTHRSVGKTGLGKGSLTASSLDDLRRSVYERLFPESVKSAKKTERFKSIVDDFDSNPEFQEKLKVAFAEGYTARERREPDMKSTLMNRIFRVFFYLFLLWVILQVIQVLGSVGGAGIRGFGVLNRDQYEVNPEDITVTFEDVKGVDEAKQELKDIVEYLKNPEKFTALGAKLPKGVLLVGPPGIGKTLLARAVAGEAGVPFFHASGSEFDEIFVGTGAKRVRQLFSAGKMRAPCVIFIDEIDTVGAKRTSSQIHPYANQTINQLLSEMDGFHQNEGVIVLGATNRRDNLDKALLRPGRFDVEVRVFPPDLKGRRDILKYYMCKIKMESDLDVDLLAKGTTGFTGADLENLVNQAALKAAMDGASNVSMEHMEFARDKVLMGPAKKSRIPDEEVNWLTAYHEAGHTIVAYFTSDATPLHKVTIIPRGMSLGHTSYIAEKEIFNKTKAQLLAEIDVCMGGRVAEEVIYGGEKITTGAGSDFQQATAIAEAMVKKFGMSEKIGVRVFDDNDPFDSGLSMLKVNELSPAMQEQLDIEIKRILQESYDRARHIMKTHSTEHKAIAQALMKYETLDSDDVKAIVDGKVPQKLTS</sequence>
<dbReference type="InterPro" id="IPR003960">
    <property type="entry name" value="ATPase_AAA_CS"/>
</dbReference>
<dbReference type="EMBL" id="KQ426499">
    <property type="protein sequence ID" value="KOF68184.1"/>
    <property type="molecule type" value="Genomic_DNA"/>
</dbReference>
<dbReference type="Pfam" id="PF00004">
    <property type="entry name" value="AAA"/>
    <property type="match status" value="1"/>
</dbReference>
<evidence type="ECO:0000256" key="4">
    <source>
        <dbReference type="ARBA" id="ARBA00010044"/>
    </source>
</evidence>
<dbReference type="GO" id="GO:0046872">
    <property type="term" value="F:metal ion binding"/>
    <property type="evidence" value="ECO:0007669"/>
    <property type="project" value="UniProtKB-KW"/>
</dbReference>
<accession>A0A0L8FU35</accession>
<evidence type="ECO:0000256" key="7">
    <source>
        <dbReference type="ARBA" id="ARBA00022723"/>
    </source>
</evidence>
<gene>
    <name evidence="17" type="ORF">OCBIM_22007945mg</name>
</gene>
<keyword evidence="14 15" id="KW-0472">Membrane</keyword>
<evidence type="ECO:0000256" key="12">
    <source>
        <dbReference type="ARBA" id="ARBA00023049"/>
    </source>
</evidence>
<evidence type="ECO:0000256" key="10">
    <source>
        <dbReference type="ARBA" id="ARBA00022833"/>
    </source>
</evidence>
<dbReference type="Pfam" id="PF17862">
    <property type="entry name" value="AAA_lid_3"/>
    <property type="match status" value="1"/>
</dbReference>
<dbReference type="PANTHER" id="PTHR23076:SF97">
    <property type="entry name" value="ATP-DEPENDENT ZINC METALLOPROTEASE YME1L1"/>
    <property type="match status" value="1"/>
</dbReference>
<keyword evidence="7" id="KW-0479">Metal-binding</keyword>
<feature type="domain" description="AAA+ ATPase" evidence="16">
    <location>
        <begin position="343"/>
        <end position="480"/>
    </location>
</feature>
<organism evidence="17">
    <name type="scientific">Octopus bimaculoides</name>
    <name type="common">California two-spotted octopus</name>
    <dbReference type="NCBI Taxonomy" id="37653"/>
    <lineage>
        <taxon>Eukaryota</taxon>
        <taxon>Metazoa</taxon>
        <taxon>Spiralia</taxon>
        <taxon>Lophotrochozoa</taxon>
        <taxon>Mollusca</taxon>
        <taxon>Cephalopoda</taxon>
        <taxon>Coleoidea</taxon>
        <taxon>Octopodiformes</taxon>
        <taxon>Octopoda</taxon>
        <taxon>Incirrata</taxon>
        <taxon>Octopodidae</taxon>
        <taxon>Octopus</taxon>
    </lineage>
</organism>
<dbReference type="InterPro" id="IPR003593">
    <property type="entry name" value="AAA+_ATPase"/>
</dbReference>
<keyword evidence="10" id="KW-0862">Zinc</keyword>
<reference evidence="17" key="1">
    <citation type="submission" date="2015-07" db="EMBL/GenBank/DDBJ databases">
        <title>MeaNS - Measles Nucleotide Surveillance Program.</title>
        <authorList>
            <person name="Tran T."/>
            <person name="Druce J."/>
        </authorList>
    </citation>
    <scope>NUCLEOTIDE SEQUENCE</scope>
    <source>
        <strain evidence="17">UCB-OBI-ISO-001</strain>
        <tissue evidence="17">Gonad</tissue>
    </source>
</reference>
<proteinExistence type="inferred from homology"/>
<dbReference type="SUPFAM" id="SSF52540">
    <property type="entry name" value="P-loop containing nucleoside triphosphate hydrolases"/>
    <property type="match status" value="1"/>
</dbReference>
<name>A0A0L8FU35_OCTBM</name>
<dbReference type="FunFam" id="3.40.50.300:FF:000175">
    <property type="entry name" value="ATP-dependent zinc metalloprotease FTSH 4"/>
    <property type="match status" value="1"/>
</dbReference>
<dbReference type="STRING" id="37653.A0A0L8FU35"/>
<dbReference type="SUPFAM" id="SSF140990">
    <property type="entry name" value="FtsH protease domain-like"/>
    <property type="match status" value="1"/>
</dbReference>
<dbReference type="GO" id="GO:0005743">
    <property type="term" value="C:mitochondrial inner membrane"/>
    <property type="evidence" value="ECO:0007669"/>
    <property type="project" value="TreeGrafter"/>
</dbReference>
<evidence type="ECO:0000256" key="6">
    <source>
        <dbReference type="ARBA" id="ARBA00022670"/>
    </source>
</evidence>
<evidence type="ECO:0000259" key="16">
    <source>
        <dbReference type="SMART" id="SM00382"/>
    </source>
</evidence>
<evidence type="ECO:0000256" key="9">
    <source>
        <dbReference type="ARBA" id="ARBA00022801"/>
    </source>
</evidence>
<dbReference type="GO" id="GO:0007005">
    <property type="term" value="P:mitochondrion organization"/>
    <property type="evidence" value="ECO:0007669"/>
    <property type="project" value="TreeGrafter"/>
</dbReference>
<dbReference type="GO" id="GO:0004176">
    <property type="term" value="F:ATP-dependent peptidase activity"/>
    <property type="evidence" value="ECO:0007669"/>
    <property type="project" value="InterPro"/>
</dbReference>
<dbReference type="InterPro" id="IPR027417">
    <property type="entry name" value="P-loop_NTPase"/>
</dbReference>
<dbReference type="CDD" id="cd19501">
    <property type="entry name" value="RecA-like_FtsH"/>
    <property type="match status" value="1"/>
</dbReference>
<keyword evidence="8" id="KW-0547">Nucleotide-binding</keyword>
<dbReference type="FunFam" id="1.10.8.60:FF:000001">
    <property type="entry name" value="ATP-dependent zinc metalloprotease FtsH"/>
    <property type="match status" value="1"/>
</dbReference>
<keyword evidence="13" id="KW-0496">Mitochondrion</keyword>
<dbReference type="InterPro" id="IPR037219">
    <property type="entry name" value="Peptidase_M41-like"/>
</dbReference>
<comment type="subcellular location">
    <subcellularLocation>
        <location evidence="3">Membrane</location>
    </subcellularLocation>
    <subcellularLocation>
        <location evidence="2">Mitochondrion</location>
    </subcellularLocation>
</comment>
<evidence type="ECO:0000256" key="3">
    <source>
        <dbReference type="ARBA" id="ARBA00004370"/>
    </source>
</evidence>
<protein>
    <recommendedName>
        <fullName evidence="16">AAA+ ATPase domain-containing protein</fullName>
    </recommendedName>
</protein>
<dbReference type="AlphaFoldDB" id="A0A0L8FU35"/>